<keyword evidence="3" id="KW-1185">Reference proteome</keyword>
<dbReference type="KEGG" id="taer:GT409_10330"/>
<proteinExistence type="predicted"/>
<reference evidence="2 3" key="1">
    <citation type="submission" date="2020-01" db="EMBL/GenBank/DDBJ databases">
        <title>Ponticoccus aerotolerans gen. nov., sp. nov., an anaerobic bacterium and proposal of Ponticoccusceae fam. nov., Ponticoccusles ord. nov. and Ponticoccuse classis nov. in the phylum Kiritimatiellaeota.</title>
        <authorList>
            <person name="Zhou L.Y."/>
            <person name="Du Z.J."/>
        </authorList>
    </citation>
    <scope>NUCLEOTIDE SEQUENCE [LARGE SCALE GENOMIC DNA]</scope>
    <source>
        <strain evidence="2 3">S-5007</strain>
    </source>
</reference>
<keyword evidence="1" id="KW-1133">Transmembrane helix</keyword>
<protein>
    <submittedName>
        <fullName evidence="2">Uncharacterized protein</fullName>
    </submittedName>
</protein>
<keyword evidence="1" id="KW-0812">Transmembrane</keyword>
<keyword evidence="1" id="KW-0472">Membrane</keyword>
<dbReference type="RefSeq" id="WP_160629011.1">
    <property type="nucleotide sequence ID" value="NZ_CP047593.1"/>
</dbReference>
<accession>A0A6P1M4W1</accession>
<evidence type="ECO:0000313" key="3">
    <source>
        <dbReference type="Proteomes" id="UP000464954"/>
    </source>
</evidence>
<evidence type="ECO:0000256" key="1">
    <source>
        <dbReference type="SAM" id="Phobius"/>
    </source>
</evidence>
<dbReference type="AlphaFoldDB" id="A0A6P1M4W1"/>
<feature type="transmembrane region" description="Helical" evidence="1">
    <location>
        <begin position="7"/>
        <end position="29"/>
    </location>
</feature>
<dbReference type="EMBL" id="CP047593">
    <property type="protein sequence ID" value="QHI69829.1"/>
    <property type="molecule type" value="Genomic_DNA"/>
</dbReference>
<organism evidence="2 3">
    <name type="scientific">Tichowtungia aerotolerans</name>
    <dbReference type="NCBI Taxonomy" id="2697043"/>
    <lineage>
        <taxon>Bacteria</taxon>
        <taxon>Pseudomonadati</taxon>
        <taxon>Kiritimatiellota</taxon>
        <taxon>Tichowtungiia</taxon>
        <taxon>Tichowtungiales</taxon>
        <taxon>Tichowtungiaceae</taxon>
        <taxon>Tichowtungia</taxon>
    </lineage>
</organism>
<name>A0A6P1M4W1_9BACT</name>
<gene>
    <name evidence="2" type="ORF">GT409_10330</name>
</gene>
<evidence type="ECO:0000313" key="2">
    <source>
        <dbReference type="EMBL" id="QHI69829.1"/>
    </source>
</evidence>
<sequence>MGTRNRWLGVVISAIMVGVWVCSVSAALFEQDFSSSTNVADYIDDTAPTANQFTLINGATASVEDGRLKLIKDAGVGGNIRRWIDMEGSPVTAMSFAFDMELSFSEVADTRLFTGTIGEEGSGNHWMAWGVEATGTDNEWKVTGTTDAFTGVQTVTIFLNDSSESPISYTDPEGGTQLLAANSYDVWVGATQVADGKTDAFVHPEKDLKVFDLGLVEAPSVAYYFDSFDVQKIPESSMVTIYQDDFSGAATNSAKVSVPEISLPGFYPASALTGLDGNGRLEAAGAGANANYRFRIDTQPLTDDSQIQDIKYKVVMRTPTNDWIMIGFQQYNANGLLTTEADVGPVVQFNPNGTVILRGGSYPAGNNSAGLPAYYTGSDIIIAEMTYHVGDQTMDLVINDKIIAMAFDLGHEFPAGISSDPVVYWLQAQLRNQQTAANGGAYLDSLQIDVAYTKTIPLGAPVIVYQDDFSGPATTAASVSVPEVYSSGFSPISFNTGLDGNGLLESVGLNPNTDFRFQIATDPLTDDVAVEDIKYTAEIRVPANDWVMIGFQGADSVGMLSEDANVGPMVLFAPAYTKIFGGTWGGGNQTPNFQGYGSEVITAEMTYHVTAQTVDLAINGTTLTNGFAIGHEFPLGTNSDPVVNILQVVLRNQTNAASGGAYIDSLKVEKTFTTVGYVGWALSWSVDIGASTNDYDGDGLSNLYEYGLGGDPTDALDQGTSPTVAIENVGGTNWLNYVCPQRSDAGGELTYSVELTTNLVSGTWVNAGYSVLGTNVTGDSLDFVTNTVDMMEDQKFIRLIIE</sequence>
<dbReference type="Proteomes" id="UP000464954">
    <property type="component" value="Chromosome"/>
</dbReference>